<proteinExistence type="predicted"/>
<organism evidence="2 3">
    <name type="scientific">Vitis vinifera</name>
    <name type="common">Grape</name>
    <dbReference type="NCBI Taxonomy" id="29760"/>
    <lineage>
        <taxon>Eukaryota</taxon>
        <taxon>Viridiplantae</taxon>
        <taxon>Streptophyta</taxon>
        <taxon>Embryophyta</taxon>
        <taxon>Tracheophyta</taxon>
        <taxon>Spermatophyta</taxon>
        <taxon>Magnoliopsida</taxon>
        <taxon>eudicotyledons</taxon>
        <taxon>Gunneridae</taxon>
        <taxon>Pentapetalae</taxon>
        <taxon>rosids</taxon>
        <taxon>Vitales</taxon>
        <taxon>Vitaceae</taxon>
        <taxon>Viteae</taxon>
        <taxon>Vitis</taxon>
    </lineage>
</organism>
<reference evidence="2 3" key="1">
    <citation type="journal article" date="2018" name="PLoS Genet.">
        <title>Population sequencing reveals clonal diversity and ancestral inbreeding in the grapevine cultivar Chardonnay.</title>
        <authorList>
            <person name="Roach M.J."/>
            <person name="Johnson D.L."/>
            <person name="Bohlmann J."/>
            <person name="van Vuuren H.J."/>
            <person name="Jones S.J."/>
            <person name="Pretorius I.S."/>
            <person name="Schmidt S.A."/>
            <person name="Borneman A.R."/>
        </authorList>
    </citation>
    <scope>NUCLEOTIDE SEQUENCE [LARGE SCALE GENOMIC DNA]</scope>
    <source>
        <strain evidence="3">cv. Chardonnay</strain>
        <strain evidence="2">I10V1</strain>
        <tissue evidence="2">Leaf</tissue>
    </source>
</reference>
<gene>
    <name evidence="2" type="ORF">CK203_061257</name>
    <name evidence="1" type="ORF">CK203_105961</name>
</gene>
<evidence type="ECO:0000313" key="2">
    <source>
        <dbReference type="EMBL" id="RVW67403.1"/>
    </source>
</evidence>
<dbReference type="Proteomes" id="UP000288805">
    <property type="component" value="Unassembled WGS sequence"/>
</dbReference>
<evidence type="ECO:0000313" key="3">
    <source>
        <dbReference type="Proteomes" id="UP000288805"/>
    </source>
</evidence>
<accession>A0A438G5B1</accession>
<dbReference type="EMBL" id="QGNW01000586">
    <property type="protein sequence ID" value="RVW67403.1"/>
    <property type="molecule type" value="Genomic_DNA"/>
</dbReference>
<evidence type="ECO:0000313" key="1">
    <source>
        <dbReference type="EMBL" id="RVW25224.1"/>
    </source>
</evidence>
<name>A0A438G5B1_VITVI</name>
<dbReference type="AlphaFoldDB" id="A0A438G5B1"/>
<dbReference type="EMBL" id="QGNW01002115">
    <property type="protein sequence ID" value="RVW25224.1"/>
    <property type="molecule type" value="Genomic_DNA"/>
</dbReference>
<protein>
    <submittedName>
        <fullName evidence="2">Uncharacterized protein</fullName>
    </submittedName>
</protein>
<sequence length="32" mass="3590">MYKEDSLEAILGGLQDVETIPPQDFWLGVVLL</sequence>
<comment type="caution">
    <text evidence="2">The sequence shown here is derived from an EMBL/GenBank/DDBJ whole genome shotgun (WGS) entry which is preliminary data.</text>
</comment>